<sequence length="142" mass="15966">MRFYVASSFKNKEQVEYVSHQLTMKGYVHSYDWTKNDRPTTLEALTEIGIKEKEAVMNSDIVIVLLPGGKGSHIELGMAIAAQKKIFLYSPDTDIDDLALTSTFYQLPEVQKVIGTLDDLLETVCSKFQMSTQEKVGIGREV</sequence>
<dbReference type="RefSeq" id="WP_065526128.1">
    <property type="nucleotide sequence ID" value="NZ_CP016543.2"/>
</dbReference>
<dbReference type="Gene3D" id="3.40.50.450">
    <property type="match status" value="1"/>
</dbReference>
<reference evidence="1" key="1">
    <citation type="submission" date="2016-10" db="EMBL/GenBank/DDBJ databases">
        <authorList>
            <person name="See-Too W.S."/>
        </authorList>
    </citation>
    <scope>NUCLEOTIDE SEQUENCE</scope>
    <source>
        <strain evidence="1">DSM 22276</strain>
    </source>
</reference>
<keyword evidence="2" id="KW-1185">Reference proteome</keyword>
<evidence type="ECO:0000313" key="2">
    <source>
        <dbReference type="Proteomes" id="UP000092495"/>
    </source>
</evidence>
<gene>
    <name evidence="1" type="ORF">BCM40_06740</name>
</gene>
<organism evidence="1 2">
    <name type="scientific">Planococcus donghaensis</name>
    <dbReference type="NCBI Taxonomy" id="414778"/>
    <lineage>
        <taxon>Bacteria</taxon>
        <taxon>Bacillati</taxon>
        <taxon>Bacillota</taxon>
        <taxon>Bacilli</taxon>
        <taxon>Bacillales</taxon>
        <taxon>Caryophanaceae</taxon>
        <taxon>Planococcus</taxon>
    </lineage>
</organism>
<protein>
    <submittedName>
        <fullName evidence="1">Group-specific protein</fullName>
    </submittedName>
</protein>
<dbReference type="OrthoDB" id="2059845at2"/>
<accession>A0A1C7EGX8</accession>
<dbReference type="AlphaFoldDB" id="A0A1C7EGX8"/>
<evidence type="ECO:0000313" key="1">
    <source>
        <dbReference type="EMBL" id="ANU23079.1"/>
    </source>
</evidence>
<dbReference type="SUPFAM" id="SSF52309">
    <property type="entry name" value="N-(deoxy)ribosyltransferase-like"/>
    <property type="match status" value="1"/>
</dbReference>
<dbReference type="InterPro" id="IPR007710">
    <property type="entry name" value="Nucleoside_deoxyribTrfase"/>
</dbReference>
<dbReference type="EMBL" id="CP016543">
    <property type="protein sequence ID" value="ANU23079.1"/>
    <property type="molecule type" value="Genomic_DNA"/>
</dbReference>
<dbReference type="KEGG" id="pdg:BCM40_06740"/>
<dbReference type="Pfam" id="PF05014">
    <property type="entry name" value="Nuc_deoxyrib_tr"/>
    <property type="match status" value="1"/>
</dbReference>
<proteinExistence type="predicted"/>
<name>A0A1C7EGX8_9BACL</name>
<dbReference type="Proteomes" id="UP000092495">
    <property type="component" value="Chromosome"/>
</dbReference>
<dbReference type="STRING" id="414778.BCM40_06740"/>